<dbReference type="Proteomes" id="UP001054837">
    <property type="component" value="Unassembled WGS sequence"/>
</dbReference>
<feature type="transmembrane region" description="Helical" evidence="1">
    <location>
        <begin position="21"/>
        <end position="48"/>
    </location>
</feature>
<name>A0AAV4U5I5_9ARAC</name>
<keyword evidence="1" id="KW-0812">Transmembrane</keyword>
<evidence type="ECO:0000313" key="3">
    <source>
        <dbReference type="Proteomes" id="UP001054837"/>
    </source>
</evidence>
<protein>
    <submittedName>
        <fullName evidence="2">Uncharacterized protein</fullName>
    </submittedName>
</protein>
<reference evidence="2 3" key="1">
    <citation type="submission" date="2021-06" db="EMBL/GenBank/DDBJ databases">
        <title>Caerostris darwini draft genome.</title>
        <authorList>
            <person name="Kono N."/>
            <person name="Arakawa K."/>
        </authorList>
    </citation>
    <scope>NUCLEOTIDE SEQUENCE [LARGE SCALE GENOMIC DNA]</scope>
</reference>
<organism evidence="2 3">
    <name type="scientific">Caerostris darwini</name>
    <dbReference type="NCBI Taxonomy" id="1538125"/>
    <lineage>
        <taxon>Eukaryota</taxon>
        <taxon>Metazoa</taxon>
        <taxon>Ecdysozoa</taxon>
        <taxon>Arthropoda</taxon>
        <taxon>Chelicerata</taxon>
        <taxon>Arachnida</taxon>
        <taxon>Araneae</taxon>
        <taxon>Araneomorphae</taxon>
        <taxon>Entelegynae</taxon>
        <taxon>Araneoidea</taxon>
        <taxon>Araneidae</taxon>
        <taxon>Caerostris</taxon>
    </lineage>
</organism>
<gene>
    <name evidence="2" type="ORF">CDAR_46671</name>
</gene>
<comment type="caution">
    <text evidence="2">The sequence shown here is derived from an EMBL/GenBank/DDBJ whole genome shotgun (WGS) entry which is preliminary data.</text>
</comment>
<evidence type="ECO:0000256" key="1">
    <source>
        <dbReference type="SAM" id="Phobius"/>
    </source>
</evidence>
<accession>A0AAV4U5I5</accession>
<sequence length="73" mass="8280">MASNYQKAYDKSYSTHKEDIVLDLSFAGMLFTLIMFIILIFFEVIFTITPSDVLDSLSETWFAASVTNTILLS</sequence>
<dbReference type="EMBL" id="BPLQ01010727">
    <property type="protein sequence ID" value="GIY52950.1"/>
    <property type="molecule type" value="Genomic_DNA"/>
</dbReference>
<keyword evidence="1" id="KW-1133">Transmembrane helix</keyword>
<keyword evidence="1" id="KW-0472">Membrane</keyword>
<keyword evidence="3" id="KW-1185">Reference proteome</keyword>
<proteinExistence type="predicted"/>
<dbReference type="AlphaFoldDB" id="A0AAV4U5I5"/>
<evidence type="ECO:0000313" key="2">
    <source>
        <dbReference type="EMBL" id="GIY52950.1"/>
    </source>
</evidence>